<keyword evidence="8 17" id="KW-0813">Transport</keyword>
<keyword evidence="13 17" id="KW-0479">Metal-binding</keyword>
<dbReference type="EC" id="2.7.3.9" evidence="6 17"/>
<dbReference type="PIRSF" id="PIRSF000732">
    <property type="entry name" value="PTS_enzyme_I"/>
    <property type="match status" value="1"/>
</dbReference>
<comment type="cofactor">
    <cofactor evidence="2 17 20">
        <name>Mg(2+)</name>
        <dbReference type="ChEBI" id="CHEBI:18420"/>
    </cofactor>
</comment>
<evidence type="ECO:0000256" key="2">
    <source>
        <dbReference type="ARBA" id="ARBA00001946"/>
    </source>
</evidence>
<evidence type="ECO:0000313" key="25">
    <source>
        <dbReference type="EMBL" id="KPL77550.1"/>
    </source>
</evidence>
<dbReference type="PROSITE" id="PS00370">
    <property type="entry name" value="PEP_ENZYMES_PHOS_SITE"/>
    <property type="match status" value="1"/>
</dbReference>
<dbReference type="PANTHER" id="PTHR46244:SF3">
    <property type="entry name" value="PHOSPHOENOLPYRUVATE-PROTEIN PHOSPHOTRANSFERASE"/>
    <property type="match status" value="1"/>
</dbReference>
<dbReference type="InterPro" id="IPR050499">
    <property type="entry name" value="PEP-utilizing_PTS_enzyme"/>
</dbReference>
<evidence type="ECO:0000256" key="7">
    <source>
        <dbReference type="ARBA" id="ARBA00016544"/>
    </source>
</evidence>
<dbReference type="EMBL" id="LGHJ01000009">
    <property type="protein sequence ID" value="KPL77550.1"/>
    <property type="molecule type" value="Genomic_DNA"/>
</dbReference>
<evidence type="ECO:0000256" key="21">
    <source>
        <dbReference type="SAM" id="Coils"/>
    </source>
</evidence>
<evidence type="ECO:0000256" key="9">
    <source>
        <dbReference type="ARBA" id="ARBA00022490"/>
    </source>
</evidence>
<dbReference type="PROSITE" id="PS00742">
    <property type="entry name" value="PEP_ENZYMES_2"/>
    <property type="match status" value="1"/>
</dbReference>
<dbReference type="InterPro" id="IPR000121">
    <property type="entry name" value="PEP_util_C"/>
</dbReference>
<feature type="coiled-coil region" evidence="21">
    <location>
        <begin position="40"/>
        <end position="67"/>
    </location>
</feature>
<evidence type="ECO:0000256" key="12">
    <source>
        <dbReference type="ARBA" id="ARBA00022683"/>
    </source>
</evidence>
<dbReference type="OrthoDB" id="9765468at2"/>
<feature type="domain" description="PEP-utilising enzyme C-terminal" evidence="23">
    <location>
        <begin position="257"/>
        <end position="548"/>
    </location>
</feature>
<keyword evidence="21" id="KW-0175">Coiled coil</keyword>
<dbReference type="InterPro" id="IPR024692">
    <property type="entry name" value="PTS_EI"/>
</dbReference>
<feature type="domain" description="PEP-utilising enzyme mobile" evidence="22">
    <location>
        <begin position="155"/>
        <end position="226"/>
    </location>
</feature>
<keyword evidence="9 17" id="KW-0963">Cytoplasm</keyword>
<evidence type="ECO:0000313" key="26">
    <source>
        <dbReference type="Proteomes" id="UP000050514"/>
    </source>
</evidence>
<keyword evidence="11 17" id="KW-0808">Transferase</keyword>
<keyword evidence="25" id="KW-0670">Pyruvate</keyword>
<sequence>MPRYQGLPASPGIAIGPALIYRTQKVTFTEQRVTVPRAEWRELQQAIQKAHTQLTALEERARKMAGEEEAAIFEAHRLFLDDEELLAKLRTMVLEERLNAKAAVHHAFEQYAEALLGLEEEYFQARAQDLRDVAQRVMKCLEGEGDDPSVESAAEPVILVAEDLTPSDTIRFDREQILGIVTARGGPTSHSAILARAMGVPAVVSAPFDLNEIRSGTLAILNGSTGLFSVGPTLHELEVARREKEEWEARRRAELSQAELPAVTKDGAFRAEVVANIGSVEDAELAVQFGAEGVGLFRTEFLYLQRSTMPTITEQVRAYRRVFEVMGERPVVVRTLDIGGDKEVPYLGTEKEPNPFLGWRAIRMIRERPDVLENQFMALLQAAGQVTAAGIRCDLRIMLPMVSSVAEVERAREIYEEAWKALEAQGKALPEKVQFGIMVEVPSAALLADHFAPLVDFFSIGTNDLTQYTLAVDRTNERVSVLASPYHPAVLRLIEMTIRAAHAHGKWVGLCGELAGDPLAVPLLLGLRLDEFSMVPSSIPTIKDLIRRWSLKGAEEVAQGCLRFGLAADVIEYLKSQTPR</sequence>
<evidence type="ECO:0000256" key="11">
    <source>
        <dbReference type="ARBA" id="ARBA00022679"/>
    </source>
</evidence>
<dbReference type="InterPro" id="IPR008279">
    <property type="entry name" value="PEP-util_enz_mobile_dom"/>
</dbReference>
<evidence type="ECO:0000256" key="13">
    <source>
        <dbReference type="ARBA" id="ARBA00022723"/>
    </source>
</evidence>
<evidence type="ECO:0000256" key="20">
    <source>
        <dbReference type="PIRSR" id="PIRSR000732-3"/>
    </source>
</evidence>
<evidence type="ECO:0000256" key="15">
    <source>
        <dbReference type="ARBA" id="ARBA00022842"/>
    </source>
</evidence>
<dbReference type="InterPro" id="IPR008731">
    <property type="entry name" value="PTS_EIN"/>
</dbReference>
<dbReference type="Gene3D" id="3.50.30.10">
    <property type="entry name" value="Phosphohistidine domain"/>
    <property type="match status" value="1"/>
</dbReference>
<keyword evidence="10 17" id="KW-0762">Sugar transport</keyword>
<dbReference type="Proteomes" id="UP000050514">
    <property type="component" value="Unassembled WGS sequence"/>
</dbReference>
<evidence type="ECO:0000259" key="23">
    <source>
        <dbReference type="Pfam" id="PF02896"/>
    </source>
</evidence>
<feature type="binding site" evidence="19">
    <location>
        <position position="474"/>
    </location>
    <ligand>
        <name>phosphoenolpyruvate</name>
        <dbReference type="ChEBI" id="CHEBI:58702"/>
    </ligand>
</feature>
<dbReference type="PANTHER" id="PTHR46244">
    <property type="entry name" value="PHOSPHOENOLPYRUVATE-PROTEIN PHOSPHOTRANSFERASE"/>
    <property type="match status" value="1"/>
</dbReference>
<protein>
    <recommendedName>
        <fullName evidence="7 17">Phosphoenolpyruvate-protein phosphotransferase</fullName>
        <ecNumber evidence="6 17">2.7.3.9</ecNumber>
    </recommendedName>
    <alternativeName>
        <fullName evidence="16 17">Phosphotransferase system, enzyme I</fullName>
    </alternativeName>
</protein>
<accession>A0A0P6XQL9</accession>
<dbReference type="GO" id="GO:0009401">
    <property type="term" value="P:phosphoenolpyruvate-dependent sugar phosphotransferase system"/>
    <property type="evidence" value="ECO:0007669"/>
    <property type="project" value="UniProtKB-KW"/>
</dbReference>
<reference evidence="25 26" key="1">
    <citation type="submission" date="2015-07" db="EMBL/GenBank/DDBJ databases">
        <title>Draft genome of Bellilinea caldifistulae DSM 17877.</title>
        <authorList>
            <person name="Hemp J."/>
            <person name="Ward L.M."/>
            <person name="Pace L.A."/>
            <person name="Fischer W.W."/>
        </authorList>
    </citation>
    <scope>NUCLEOTIDE SEQUENCE [LARGE SCALE GENOMIC DNA]</scope>
    <source>
        <strain evidence="25 26">GOMI-1</strain>
    </source>
</reference>
<dbReference type="Pfam" id="PF00391">
    <property type="entry name" value="PEP-utilizers"/>
    <property type="match status" value="1"/>
</dbReference>
<dbReference type="GO" id="GO:0008965">
    <property type="term" value="F:phosphoenolpyruvate-protein phosphotransferase activity"/>
    <property type="evidence" value="ECO:0007669"/>
    <property type="project" value="UniProtKB-EC"/>
</dbReference>
<dbReference type="InterPro" id="IPR006318">
    <property type="entry name" value="PTS_EI-like"/>
</dbReference>
<evidence type="ECO:0000256" key="19">
    <source>
        <dbReference type="PIRSR" id="PIRSR000732-2"/>
    </source>
</evidence>
<dbReference type="SUPFAM" id="SSF51621">
    <property type="entry name" value="Phosphoenolpyruvate/pyruvate domain"/>
    <property type="match status" value="1"/>
</dbReference>
<name>A0A0P6XQL9_9CHLR</name>
<evidence type="ECO:0000256" key="16">
    <source>
        <dbReference type="ARBA" id="ARBA00033235"/>
    </source>
</evidence>
<dbReference type="SUPFAM" id="SSF47831">
    <property type="entry name" value="Enzyme I of the PEP:sugar phosphotransferase system HPr-binding (sub)domain"/>
    <property type="match status" value="1"/>
</dbReference>
<keyword evidence="26" id="KW-1185">Reference proteome</keyword>
<evidence type="ECO:0000256" key="3">
    <source>
        <dbReference type="ARBA" id="ARBA00002728"/>
    </source>
</evidence>
<comment type="function">
    <text evidence="3 17">General (non sugar-specific) component of the phosphoenolpyruvate-dependent sugar phosphotransferase system (sugar PTS). This major carbohydrate active-transport system catalyzes the phosphorylation of incoming sugar substrates concomitantly with their translocation across the cell membrane. Enzyme I transfers the phosphoryl group from phosphoenolpyruvate (PEP) to the phosphoryl carrier protein (HPr).</text>
</comment>
<dbReference type="NCBIfam" id="TIGR01417">
    <property type="entry name" value="PTS_I_fam"/>
    <property type="match status" value="1"/>
</dbReference>
<feature type="domain" description="Phosphotransferase system enzyme I N-terminal" evidence="24">
    <location>
        <begin position="5"/>
        <end position="126"/>
    </location>
</feature>
<feature type="binding site" evidence="19">
    <location>
        <position position="334"/>
    </location>
    <ligand>
        <name>phosphoenolpyruvate</name>
        <dbReference type="ChEBI" id="CHEBI:58702"/>
    </ligand>
</feature>
<comment type="subcellular location">
    <subcellularLocation>
        <location evidence="4 17">Cytoplasm</location>
    </subcellularLocation>
</comment>
<dbReference type="AlphaFoldDB" id="A0A0P6XQL9"/>
<feature type="binding site" evidence="20">
    <location>
        <position position="464"/>
    </location>
    <ligand>
        <name>Mg(2+)</name>
        <dbReference type="ChEBI" id="CHEBI:18420"/>
    </ligand>
</feature>
<feature type="active site" description="Proton donor" evidence="18">
    <location>
        <position position="511"/>
    </location>
</feature>
<evidence type="ECO:0000256" key="17">
    <source>
        <dbReference type="PIRNR" id="PIRNR000732"/>
    </source>
</evidence>
<dbReference type="PATRIC" id="fig|360411.5.peg.3504"/>
<evidence type="ECO:0000256" key="8">
    <source>
        <dbReference type="ARBA" id="ARBA00022448"/>
    </source>
</evidence>
<evidence type="ECO:0000256" key="5">
    <source>
        <dbReference type="ARBA" id="ARBA00007837"/>
    </source>
</evidence>
<dbReference type="InterPro" id="IPR036618">
    <property type="entry name" value="PtsI_HPr-bd_sf"/>
</dbReference>
<evidence type="ECO:0000256" key="6">
    <source>
        <dbReference type="ARBA" id="ARBA00012232"/>
    </source>
</evidence>
<dbReference type="PRINTS" id="PR01736">
    <property type="entry name" value="PHPHTRNFRASE"/>
</dbReference>
<dbReference type="Pfam" id="PF05524">
    <property type="entry name" value="PEP-utilisers_N"/>
    <property type="match status" value="1"/>
</dbReference>
<dbReference type="STRING" id="360411.AC812_03150"/>
<comment type="caution">
    <text evidence="25">The sequence shown here is derived from an EMBL/GenBank/DDBJ whole genome shotgun (WGS) entry which is preliminary data.</text>
</comment>
<dbReference type="GO" id="GO:0046872">
    <property type="term" value="F:metal ion binding"/>
    <property type="evidence" value="ECO:0007669"/>
    <property type="project" value="UniProtKB-KW"/>
</dbReference>
<dbReference type="InterPro" id="IPR036637">
    <property type="entry name" value="Phosphohistidine_dom_sf"/>
</dbReference>
<proteinExistence type="inferred from homology"/>
<comment type="similarity">
    <text evidence="5 17">Belongs to the PEP-utilizing enzyme family.</text>
</comment>
<dbReference type="InterPro" id="IPR015813">
    <property type="entry name" value="Pyrv/PenolPyrv_kinase-like_dom"/>
</dbReference>
<feature type="binding site" evidence="20">
    <location>
        <position position="440"/>
    </location>
    <ligand>
        <name>Mg(2+)</name>
        <dbReference type="ChEBI" id="CHEBI:18420"/>
    </ligand>
</feature>
<evidence type="ECO:0000256" key="14">
    <source>
        <dbReference type="ARBA" id="ARBA00022777"/>
    </source>
</evidence>
<dbReference type="InterPro" id="IPR018274">
    <property type="entry name" value="PEP_util_AS"/>
</dbReference>
<feature type="active site" description="Tele-phosphohistidine intermediate" evidence="18">
    <location>
        <position position="190"/>
    </location>
</feature>
<dbReference type="Gene3D" id="3.20.20.60">
    <property type="entry name" value="Phosphoenolpyruvate-binding domains"/>
    <property type="match status" value="1"/>
</dbReference>
<dbReference type="Pfam" id="PF02896">
    <property type="entry name" value="PEP-utilizers_C"/>
    <property type="match status" value="1"/>
</dbReference>
<evidence type="ECO:0000256" key="4">
    <source>
        <dbReference type="ARBA" id="ARBA00004496"/>
    </source>
</evidence>
<dbReference type="InterPro" id="IPR023151">
    <property type="entry name" value="PEP_util_CS"/>
</dbReference>
<gene>
    <name evidence="25" type="ORF">AC812_03150</name>
</gene>
<keyword evidence="15 17" id="KW-0460">Magnesium</keyword>
<evidence type="ECO:0000256" key="10">
    <source>
        <dbReference type="ARBA" id="ARBA00022597"/>
    </source>
</evidence>
<feature type="binding site" evidence="19">
    <location>
        <position position="298"/>
    </location>
    <ligand>
        <name>phosphoenolpyruvate</name>
        <dbReference type="ChEBI" id="CHEBI:58702"/>
    </ligand>
</feature>
<comment type="catalytic activity">
    <reaction evidence="1 17">
        <text>L-histidyl-[protein] + phosphoenolpyruvate = N(pros)-phospho-L-histidyl-[protein] + pyruvate</text>
        <dbReference type="Rhea" id="RHEA:23880"/>
        <dbReference type="Rhea" id="RHEA-COMP:9745"/>
        <dbReference type="Rhea" id="RHEA-COMP:9746"/>
        <dbReference type="ChEBI" id="CHEBI:15361"/>
        <dbReference type="ChEBI" id="CHEBI:29979"/>
        <dbReference type="ChEBI" id="CHEBI:58702"/>
        <dbReference type="ChEBI" id="CHEBI:64837"/>
        <dbReference type="EC" id="2.7.3.9"/>
    </reaction>
</comment>
<evidence type="ECO:0000259" key="24">
    <source>
        <dbReference type="Pfam" id="PF05524"/>
    </source>
</evidence>
<keyword evidence="14 17" id="KW-0418">Kinase</keyword>
<dbReference type="Gene3D" id="1.10.274.10">
    <property type="entry name" value="PtsI, HPr-binding domain"/>
    <property type="match status" value="1"/>
</dbReference>
<keyword evidence="12 17" id="KW-0598">Phosphotransferase system</keyword>
<dbReference type="SUPFAM" id="SSF52009">
    <property type="entry name" value="Phosphohistidine domain"/>
    <property type="match status" value="1"/>
</dbReference>
<dbReference type="GO" id="GO:0005737">
    <property type="term" value="C:cytoplasm"/>
    <property type="evidence" value="ECO:0007669"/>
    <property type="project" value="UniProtKB-SubCell"/>
</dbReference>
<dbReference type="GO" id="GO:0016301">
    <property type="term" value="F:kinase activity"/>
    <property type="evidence" value="ECO:0007669"/>
    <property type="project" value="UniProtKB-KW"/>
</dbReference>
<feature type="binding site" evidence="19">
    <location>
        <begin position="463"/>
        <end position="464"/>
    </location>
    <ligand>
        <name>phosphoenolpyruvate</name>
        <dbReference type="ChEBI" id="CHEBI:58702"/>
    </ligand>
</feature>
<evidence type="ECO:0000256" key="1">
    <source>
        <dbReference type="ARBA" id="ARBA00000683"/>
    </source>
</evidence>
<evidence type="ECO:0000256" key="18">
    <source>
        <dbReference type="PIRSR" id="PIRSR000732-1"/>
    </source>
</evidence>
<dbReference type="RefSeq" id="WP_061913716.1">
    <property type="nucleotide sequence ID" value="NZ_DF967971.1"/>
</dbReference>
<organism evidence="25 26">
    <name type="scientific">Bellilinea caldifistulae</name>
    <dbReference type="NCBI Taxonomy" id="360411"/>
    <lineage>
        <taxon>Bacteria</taxon>
        <taxon>Bacillati</taxon>
        <taxon>Chloroflexota</taxon>
        <taxon>Anaerolineae</taxon>
        <taxon>Anaerolineales</taxon>
        <taxon>Anaerolineaceae</taxon>
        <taxon>Bellilinea</taxon>
    </lineage>
</organism>
<dbReference type="InterPro" id="IPR040442">
    <property type="entry name" value="Pyrv_kinase-like_dom_sf"/>
</dbReference>
<evidence type="ECO:0000259" key="22">
    <source>
        <dbReference type="Pfam" id="PF00391"/>
    </source>
</evidence>